<sequence length="140" mass="15355">MDLLVALDDSEPGWAALEYALEEHPEADITVTHVVDLSESGYGEFAHLGSDTMAERRRERAEELFEEARERATGREPPAEIETELLEGPPATEIIELAAERGVDRICVGSHGRTGVSRILLGSVAERIARRAPVPVTIVR</sequence>
<dbReference type="InterPro" id="IPR006016">
    <property type="entry name" value="UspA"/>
</dbReference>
<dbReference type="SUPFAM" id="SSF52402">
    <property type="entry name" value="Adenine nucleotide alpha hydrolases-like"/>
    <property type="match status" value="1"/>
</dbReference>
<accession>A0A1I1EAF4</accession>
<dbReference type="PANTHER" id="PTHR46268:SF24">
    <property type="entry name" value="UNIVERSAL STRESS PROTEIN"/>
    <property type="match status" value="1"/>
</dbReference>
<dbReference type="CDD" id="cd00293">
    <property type="entry name" value="USP-like"/>
    <property type="match status" value="1"/>
</dbReference>
<dbReference type="RefSeq" id="WP_089786120.1">
    <property type="nucleotide sequence ID" value="NZ_FOKW01000002.1"/>
</dbReference>
<evidence type="ECO:0000259" key="3">
    <source>
        <dbReference type="Pfam" id="PF00582"/>
    </source>
</evidence>
<evidence type="ECO:0000313" key="5">
    <source>
        <dbReference type="Proteomes" id="UP000199161"/>
    </source>
</evidence>
<dbReference type="PANTHER" id="PTHR46268">
    <property type="entry name" value="STRESS RESPONSE PROTEIN NHAX"/>
    <property type="match status" value="1"/>
</dbReference>
<organism evidence="4 5">
    <name type="scientific">Natronobacterium haloterrestre</name>
    <name type="common">Halobiforma haloterrestris</name>
    <dbReference type="NCBI Taxonomy" id="148448"/>
    <lineage>
        <taxon>Archaea</taxon>
        <taxon>Methanobacteriati</taxon>
        <taxon>Methanobacteriota</taxon>
        <taxon>Stenosarchaea group</taxon>
        <taxon>Halobacteria</taxon>
        <taxon>Halobacteriales</taxon>
        <taxon>Natrialbaceae</taxon>
        <taxon>Natronobacterium</taxon>
    </lineage>
</organism>
<dbReference type="OrthoDB" id="105697at2157"/>
<dbReference type="Gene3D" id="3.40.50.620">
    <property type="entry name" value="HUPs"/>
    <property type="match status" value="1"/>
</dbReference>
<reference evidence="5" key="1">
    <citation type="submission" date="2016-10" db="EMBL/GenBank/DDBJ databases">
        <authorList>
            <person name="Varghese N."/>
            <person name="Submissions S."/>
        </authorList>
    </citation>
    <scope>NUCLEOTIDE SEQUENCE [LARGE SCALE GENOMIC DNA]</scope>
    <source>
        <strain evidence="5">DSM 13078</strain>
    </source>
</reference>
<evidence type="ECO:0000256" key="2">
    <source>
        <dbReference type="SAM" id="MobiDB-lite"/>
    </source>
</evidence>
<feature type="domain" description="UspA" evidence="3">
    <location>
        <begin position="3"/>
        <end position="140"/>
    </location>
</feature>
<comment type="similarity">
    <text evidence="1">Belongs to the universal stress protein A family.</text>
</comment>
<dbReference type="InterPro" id="IPR014729">
    <property type="entry name" value="Rossmann-like_a/b/a_fold"/>
</dbReference>
<protein>
    <submittedName>
        <fullName evidence="4">Nucleotide-binding universal stress protein, UspA family</fullName>
    </submittedName>
</protein>
<name>A0A1I1EAF4_NATHA</name>
<dbReference type="AlphaFoldDB" id="A0A1I1EAF4"/>
<dbReference type="Pfam" id="PF00582">
    <property type="entry name" value="Usp"/>
    <property type="match status" value="1"/>
</dbReference>
<dbReference type="InterPro" id="IPR006015">
    <property type="entry name" value="Universal_stress_UspA"/>
</dbReference>
<gene>
    <name evidence="4" type="ORF">SAMN05444422_102330</name>
</gene>
<feature type="compositionally biased region" description="Basic and acidic residues" evidence="2">
    <location>
        <begin position="53"/>
        <end position="78"/>
    </location>
</feature>
<feature type="region of interest" description="Disordered" evidence="2">
    <location>
        <begin position="46"/>
        <end position="83"/>
    </location>
</feature>
<dbReference type="Proteomes" id="UP000199161">
    <property type="component" value="Unassembled WGS sequence"/>
</dbReference>
<proteinExistence type="inferred from homology"/>
<dbReference type="PRINTS" id="PR01438">
    <property type="entry name" value="UNVRSLSTRESS"/>
</dbReference>
<dbReference type="EMBL" id="FOKW01000002">
    <property type="protein sequence ID" value="SFB84104.1"/>
    <property type="molecule type" value="Genomic_DNA"/>
</dbReference>
<evidence type="ECO:0000256" key="1">
    <source>
        <dbReference type="ARBA" id="ARBA00008791"/>
    </source>
</evidence>
<evidence type="ECO:0000313" key="4">
    <source>
        <dbReference type="EMBL" id="SFB84104.1"/>
    </source>
</evidence>
<keyword evidence="5" id="KW-1185">Reference proteome</keyword>